<reference evidence="1 2" key="1">
    <citation type="submission" date="2017-11" db="EMBL/GenBank/DDBJ databases">
        <title>The genome of Rhizophagus clarus HR1 reveals common genetic basis of auxotrophy among arbuscular mycorrhizal fungi.</title>
        <authorList>
            <person name="Kobayashi Y."/>
        </authorList>
    </citation>
    <scope>NUCLEOTIDE SEQUENCE [LARGE SCALE GENOMIC DNA]</scope>
    <source>
        <strain evidence="1 2">HR1</strain>
    </source>
</reference>
<dbReference type="PANTHER" id="PTHR47718:SF3">
    <property type="entry name" value="PROTEIN FAR1-RELATED SEQUENCE 5-LIKE"/>
    <property type="match status" value="1"/>
</dbReference>
<comment type="caution">
    <text evidence="1">The sequence shown here is derived from an EMBL/GenBank/DDBJ whole genome shotgun (WGS) entry which is preliminary data.</text>
</comment>
<sequence>MSWLELFKPSSLLAWLSLKSLSQLASWLSSCGTLILTVQRNLLKAQFSDLYFQDQDLVNVIQKHKKADRVNNDTSALLTKLMQKKAEDLCWVVDFELDKDNCLTHLLWMLPDQVDLWLRYYDVIVNDNIARTNQYQIPLEVFIVINNKCKTCLVCQALTPIIMFTDANPALDATIPIVLPETYAAYCIFHITQNLPKNLKLKLGENWDNFIKQFYQCRNSLFGIESTVKVEGYNWIIKQQLKANSTLCETADRFDSRLNDEKR</sequence>
<gene>
    <name evidence="1" type="ORF">RclHR1_24180001</name>
</gene>
<protein>
    <recommendedName>
        <fullName evidence="3">MULE transposase domain-containing protein</fullName>
    </recommendedName>
</protein>
<keyword evidence="2" id="KW-1185">Reference proteome</keyword>
<dbReference type="Proteomes" id="UP000247702">
    <property type="component" value="Unassembled WGS sequence"/>
</dbReference>
<dbReference type="PANTHER" id="PTHR47718">
    <property type="entry name" value="OS01G0519700 PROTEIN"/>
    <property type="match status" value="1"/>
</dbReference>
<evidence type="ECO:0000313" key="2">
    <source>
        <dbReference type="Proteomes" id="UP000247702"/>
    </source>
</evidence>
<evidence type="ECO:0000313" key="1">
    <source>
        <dbReference type="EMBL" id="GBB94809.1"/>
    </source>
</evidence>
<evidence type="ECO:0008006" key="3">
    <source>
        <dbReference type="Google" id="ProtNLM"/>
    </source>
</evidence>
<accession>A0A2Z6RAY3</accession>
<dbReference type="AlphaFoldDB" id="A0A2Z6RAY3"/>
<name>A0A2Z6RAY3_9GLOM</name>
<organism evidence="1 2">
    <name type="scientific">Rhizophagus clarus</name>
    <dbReference type="NCBI Taxonomy" id="94130"/>
    <lineage>
        <taxon>Eukaryota</taxon>
        <taxon>Fungi</taxon>
        <taxon>Fungi incertae sedis</taxon>
        <taxon>Mucoromycota</taxon>
        <taxon>Glomeromycotina</taxon>
        <taxon>Glomeromycetes</taxon>
        <taxon>Glomerales</taxon>
        <taxon>Glomeraceae</taxon>
        <taxon>Rhizophagus</taxon>
    </lineage>
</organism>
<proteinExistence type="predicted"/>
<dbReference type="EMBL" id="BEXD01001578">
    <property type="protein sequence ID" value="GBB94809.1"/>
    <property type="molecule type" value="Genomic_DNA"/>
</dbReference>